<organism evidence="2 3">
    <name type="scientific">Lithohypha guttulata</name>
    <dbReference type="NCBI Taxonomy" id="1690604"/>
    <lineage>
        <taxon>Eukaryota</taxon>
        <taxon>Fungi</taxon>
        <taxon>Dikarya</taxon>
        <taxon>Ascomycota</taxon>
        <taxon>Pezizomycotina</taxon>
        <taxon>Eurotiomycetes</taxon>
        <taxon>Chaetothyriomycetidae</taxon>
        <taxon>Chaetothyriales</taxon>
        <taxon>Trichomeriaceae</taxon>
        <taxon>Lithohypha</taxon>
    </lineage>
</organism>
<feature type="compositionally biased region" description="Polar residues" evidence="1">
    <location>
        <begin position="363"/>
        <end position="373"/>
    </location>
</feature>
<feature type="region of interest" description="Disordered" evidence="1">
    <location>
        <begin position="132"/>
        <end position="155"/>
    </location>
</feature>
<feature type="compositionally biased region" description="Basic residues" evidence="1">
    <location>
        <begin position="392"/>
        <end position="409"/>
    </location>
</feature>
<feature type="region of interest" description="Disordered" evidence="1">
    <location>
        <begin position="178"/>
        <end position="336"/>
    </location>
</feature>
<evidence type="ECO:0000256" key="1">
    <source>
        <dbReference type="SAM" id="MobiDB-lite"/>
    </source>
</evidence>
<feature type="compositionally biased region" description="Polar residues" evidence="1">
    <location>
        <begin position="192"/>
        <end position="201"/>
    </location>
</feature>
<evidence type="ECO:0000313" key="2">
    <source>
        <dbReference type="EMBL" id="KAK5086912.1"/>
    </source>
</evidence>
<dbReference type="AlphaFoldDB" id="A0AAN7T296"/>
<proteinExistence type="predicted"/>
<evidence type="ECO:0000313" key="3">
    <source>
        <dbReference type="Proteomes" id="UP001309876"/>
    </source>
</evidence>
<keyword evidence="3" id="KW-1185">Reference proteome</keyword>
<comment type="caution">
    <text evidence="2">The sequence shown here is derived from an EMBL/GenBank/DDBJ whole genome shotgun (WGS) entry which is preliminary data.</text>
</comment>
<feature type="compositionally biased region" description="Basic and acidic residues" evidence="1">
    <location>
        <begin position="132"/>
        <end position="147"/>
    </location>
</feature>
<dbReference type="EMBL" id="JAVRRJ010000003">
    <property type="protein sequence ID" value="KAK5086912.1"/>
    <property type="molecule type" value="Genomic_DNA"/>
</dbReference>
<feature type="region of interest" description="Disordered" evidence="1">
    <location>
        <begin position="600"/>
        <end position="620"/>
    </location>
</feature>
<feature type="compositionally biased region" description="Polar residues" evidence="1">
    <location>
        <begin position="290"/>
        <end position="300"/>
    </location>
</feature>
<feature type="region of interest" description="Disordered" evidence="1">
    <location>
        <begin position="363"/>
        <end position="440"/>
    </location>
</feature>
<feature type="compositionally biased region" description="Low complexity" evidence="1">
    <location>
        <begin position="92"/>
        <end position="105"/>
    </location>
</feature>
<accession>A0AAN7T296</accession>
<sequence length="824" mass="92017">MSVTATAVANGVLPHAQDATDTIAEFGKILKLRDEIFAGNHPRLTVPTHVLRKVSPVSSSLSSAQLSVSLQQPSIQLPGLGLTQNEEHQRPKSTTAPAQPTSTASGILPVLLTKSEDLVRAETALHRQRLEKQLRDQFEQKRLDSRKRPAPAEAKPDFDISALLAKALDAVKPISLAKDQSGKEDDNDSVDENSFYSSRAPDSTPERGEQSTSSQDQDGVDGIQAEVADTSAAAVPSGPARPSPRTQPEPTIAAKPATNPFDKPRDVIRVDADDEEEEGEYSPPEADQYVVQNGNNNIRTNAPAAMDPRSRQMRRYSDLDHNGKRAASPSDPNSMRIVRNHITSPIAPQPSRVSPLTFTKDSLVSQGRQYQNGRQRERADSPSQSPENFAAKNKRRKLERKAEKRARRGIKQENISPPPFHDIQPLGSNKPQPDDRPVVIDEPPQVQEIPYVPAPTYVDTPQRLAPRQTELVPMSEPRVVSRASIRPRDGQDLRRVASLHSLRTTEQPREYTDYDPARSRAVSYMPVASPLREPPRDYASDTERPIQEVRVVRTPAPEYREVYAHGQPEIRYIPEPMPPPPRERIVVDQYGRRFREIVQESASAAPQPAPSHPMRDSVAPIPRYYDDYTPTRAASVMFEERGPPPRFEHDMPPPRVMRQVVAQPGTPMSAAREMYEPTSGGRAPSASVFERPATRPVIYADAPEEIQPPPRMASVRPQAQASYAPVQYEEVPPRQLMPRATSVRPAPPQQREGSVFVDERASVRREYLPMEQSQPSRYRVIEQPSYQPVSQMQPLPRYIDAEGREIIYAPPPQDDGGIRYVQRY</sequence>
<reference evidence="2 3" key="1">
    <citation type="submission" date="2023-08" db="EMBL/GenBank/DDBJ databases">
        <title>Black Yeasts Isolated from many extreme environments.</title>
        <authorList>
            <person name="Coleine C."/>
            <person name="Stajich J.E."/>
            <person name="Selbmann L."/>
        </authorList>
    </citation>
    <scope>NUCLEOTIDE SEQUENCE [LARGE SCALE GENOMIC DNA]</scope>
    <source>
        <strain evidence="2 3">CCFEE 5910</strain>
    </source>
</reference>
<gene>
    <name evidence="2" type="ORF">LTR05_004082</name>
</gene>
<dbReference type="Proteomes" id="UP001309876">
    <property type="component" value="Unassembled WGS sequence"/>
</dbReference>
<feature type="compositionally biased region" description="Basic and acidic residues" evidence="1">
    <location>
        <begin position="262"/>
        <end position="271"/>
    </location>
</feature>
<feature type="region of interest" description="Disordered" evidence="1">
    <location>
        <begin position="85"/>
        <end position="106"/>
    </location>
</feature>
<name>A0AAN7T296_9EURO</name>
<protein>
    <submittedName>
        <fullName evidence="2">Uncharacterized protein</fullName>
    </submittedName>
</protein>